<dbReference type="KEGG" id="psuu:Psuf_067070"/>
<keyword evidence="6" id="KW-1185">Reference proteome</keyword>
<feature type="compositionally biased region" description="Low complexity" evidence="3">
    <location>
        <begin position="216"/>
        <end position="227"/>
    </location>
</feature>
<dbReference type="GO" id="GO:0005576">
    <property type="term" value="C:extracellular region"/>
    <property type="evidence" value="ECO:0007669"/>
    <property type="project" value="InterPro"/>
</dbReference>
<feature type="compositionally biased region" description="Basic and acidic residues" evidence="3">
    <location>
        <begin position="446"/>
        <end position="456"/>
    </location>
</feature>
<dbReference type="SUPFAM" id="SSF51055">
    <property type="entry name" value="Carbohydrate binding domain"/>
    <property type="match status" value="2"/>
</dbReference>
<name>A0A6F8YTF4_9ACTN</name>
<feature type="compositionally biased region" description="Pro residues" evidence="3">
    <location>
        <begin position="326"/>
        <end position="335"/>
    </location>
</feature>
<gene>
    <name evidence="5" type="ORF">Psuf_067070</name>
</gene>
<dbReference type="PANTHER" id="PTHR34823:SF1">
    <property type="entry name" value="CHITIN-BINDING TYPE-4 DOMAIN-CONTAINING PROTEIN"/>
    <property type="match status" value="1"/>
</dbReference>
<dbReference type="EMBL" id="AP022871">
    <property type="protein sequence ID" value="BCB89394.1"/>
    <property type="molecule type" value="Genomic_DNA"/>
</dbReference>
<proteinExistence type="predicted"/>
<dbReference type="InterPro" id="IPR004302">
    <property type="entry name" value="Cellulose/chitin-bd_N"/>
</dbReference>
<evidence type="ECO:0000259" key="4">
    <source>
        <dbReference type="SMART" id="SM00495"/>
    </source>
</evidence>
<keyword evidence="1" id="KW-0732">Signal</keyword>
<accession>A0A6F8YTF4</accession>
<dbReference type="InterPro" id="IPR003610">
    <property type="entry name" value="CBM5/12"/>
</dbReference>
<dbReference type="InterPro" id="IPR036573">
    <property type="entry name" value="CBM_sf_5/12"/>
</dbReference>
<feature type="region of interest" description="Disordered" evidence="3">
    <location>
        <begin position="322"/>
        <end position="486"/>
    </location>
</feature>
<dbReference type="PANTHER" id="PTHR34823">
    <property type="entry name" value="GLCNAC-BINDING PROTEIN A"/>
    <property type="match status" value="1"/>
</dbReference>
<dbReference type="SUPFAM" id="SSF81296">
    <property type="entry name" value="E set domains"/>
    <property type="match status" value="1"/>
</dbReference>
<dbReference type="CDD" id="cd12214">
    <property type="entry name" value="ChiA1_BD"/>
    <property type="match status" value="2"/>
</dbReference>
<feature type="compositionally biased region" description="Basic residues" evidence="3">
    <location>
        <begin position="409"/>
        <end position="439"/>
    </location>
</feature>
<dbReference type="InterPro" id="IPR014756">
    <property type="entry name" value="Ig_E-set"/>
</dbReference>
<dbReference type="InterPro" id="IPR051024">
    <property type="entry name" value="GlcNAc_Chitin_IntDeg"/>
</dbReference>
<reference evidence="5 6" key="2">
    <citation type="submission" date="2020-03" db="EMBL/GenBank/DDBJ databases">
        <authorList>
            <person name="Ichikawa N."/>
            <person name="Kimura A."/>
            <person name="Kitahashi Y."/>
            <person name="Uohara A."/>
        </authorList>
    </citation>
    <scope>NUCLEOTIDE SEQUENCE [LARGE SCALE GENOMIC DNA]</scope>
    <source>
        <strain evidence="5 6">NBRC 105367</strain>
    </source>
</reference>
<feature type="compositionally biased region" description="Low complexity" evidence="3">
    <location>
        <begin position="355"/>
        <end position="368"/>
    </location>
</feature>
<evidence type="ECO:0000313" key="6">
    <source>
        <dbReference type="Proteomes" id="UP000503011"/>
    </source>
</evidence>
<evidence type="ECO:0000256" key="3">
    <source>
        <dbReference type="SAM" id="MobiDB-lite"/>
    </source>
</evidence>
<dbReference type="Proteomes" id="UP000503011">
    <property type="component" value="Chromosome"/>
</dbReference>
<dbReference type="Gene3D" id="2.10.10.20">
    <property type="entry name" value="Carbohydrate-binding module superfamily 5/12"/>
    <property type="match status" value="2"/>
</dbReference>
<protein>
    <recommendedName>
        <fullName evidence="4">Chitin-binding type-3 domain-containing protein</fullName>
    </recommendedName>
</protein>
<dbReference type="AlphaFoldDB" id="A0A6F8YTF4"/>
<dbReference type="CDD" id="cd21177">
    <property type="entry name" value="LPMO_AA10"/>
    <property type="match status" value="1"/>
</dbReference>
<evidence type="ECO:0000256" key="2">
    <source>
        <dbReference type="ARBA" id="ARBA00022801"/>
    </source>
</evidence>
<dbReference type="Gene3D" id="2.70.50.50">
    <property type="entry name" value="chitin-binding protein cbp21"/>
    <property type="match status" value="1"/>
</dbReference>
<evidence type="ECO:0000313" key="5">
    <source>
        <dbReference type="EMBL" id="BCB89394.1"/>
    </source>
</evidence>
<reference evidence="5 6" key="1">
    <citation type="submission" date="2020-03" db="EMBL/GenBank/DDBJ databases">
        <title>Whole genome shotgun sequence of Phytohabitans suffuscus NBRC 105367.</title>
        <authorList>
            <person name="Komaki H."/>
            <person name="Tamura T."/>
        </authorList>
    </citation>
    <scope>NUCLEOTIDE SEQUENCE [LARGE SCALE GENOMIC DNA]</scope>
    <source>
        <strain evidence="5 6">NBRC 105367</strain>
    </source>
</reference>
<feature type="compositionally biased region" description="Basic residues" evidence="3">
    <location>
        <begin position="384"/>
        <end position="396"/>
    </location>
</feature>
<dbReference type="SMART" id="SM00495">
    <property type="entry name" value="ChtBD3"/>
    <property type="match status" value="2"/>
</dbReference>
<evidence type="ECO:0000256" key="1">
    <source>
        <dbReference type="ARBA" id="ARBA00022729"/>
    </source>
</evidence>
<feature type="domain" description="Chitin-binding type-3" evidence="4">
    <location>
        <begin position="292"/>
        <end position="341"/>
    </location>
</feature>
<keyword evidence="2" id="KW-0378">Hydrolase</keyword>
<feature type="compositionally biased region" description="Basic residues" evidence="3">
    <location>
        <begin position="469"/>
        <end position="486"/>
    </location>
</feature>
<organism evidence="5 6">
    <name type="scientific">Phytohabitans suffuscus</name>
    <dbReference type="NCBI Taxonomy" id="624315"/>
    <lineage>
        <taxon>Bacteria</taxon>
        <taxon>Bacillati</taxon>
        <taxon>Actinomycetota</taxon>
        <taxon>Actinomycetes</taxon>
        <taxon>Micromonosporales</taxon>
        <taxon>Micromonosporaceae</taxon>
    </lineage>
</organism>
<dbReference type="Pfam" id="PF03067">
    <property type="entry name" value="LPMO_10"/>
    <property type="match status" value="1"/>
</dbReference>
<sequence length="486" mass="53254">MSVYDTASAHGTMQAPPSRVYHCRFLDNPQAPVNPACRNAIALGGEQAVYDWNEVSAPHAAGNHRAVIPDGKLCSAGRAKYRGFDQPRPDWPATHLTAGASYDFRLEGSASHAGTVDLFITRDGYDPTVALRWDDLEEAPFLTMRADHAGGAYRKTGMVPPGKSGRHIIYAIWQRRDSPEAFYACSDVLFDGTSGPRATLRPGLRPGVTPPPAPAARPTVAPSVTPSVVPTAAPTVHPTATPWQPDTGYAAGATVSFGGRAYTARQAHTSQVGWEPPNVPALWLAAAEQGESARWQPQVAYAPGDHVTHGETVYMCRQADVAQPGWEPPPPPPSGNPCDQDLSYRGPRRWRRPRCAAARRAPADLGRAGRPRSDRTQRRPGPAPRRRPGVHLHLRHDRTVQGSAMLPPRTRRLPGTARRRRRLPPRRTGRASVRRRRGVRSPVQRPDVDRLRHDGGPRTAAHPPEHRQPAHRRPTHRPRLGGPARR</sequence>
<dbReference type="GO" id="GO:0004553">
    <property type="term" value="F:hydrolase activity, hydrolyzing O-glycosyl compounds"/>
    <property type="evidence" value="ECO:0007669"/>
    <property type="project" value="InterPro"/>
</dbReference>
<feature type="domain" description="Chitin-binding type-3" evidence="4">
    <location>
        <begin position="240"/>
        <end position="286"/>
    </location>
</feature>
<dbReference type="GO" id="GO:0005975">
    <property type="term" value="P:carbohydrate metabolic process"/>
    <property type="evidence" value="ECO:0007669"/>
    <property type="project" value="InterPro"/>
</dbReference>
<feature type="region of interest" description="Disordered" evidence="3">
    <location>
        <begin position="197"/>
        <end position="227"/>
    </location>
</feature>
<dbReference type="GO" id="GO:0030246">
    <property type="term" value="F:carbohydrate binding"/>
    <property type="evidence" value="ECO:0007669"/>
    <property type="project" value="InterPro"/>
</dbReference>
<dbReference type="Pfam" id="PF02839">
    <property type="entry name" value="CBM_5_12"/>
    <property type="match status" value="2"/>
</dbReference>